<organism evidence="1 2">
    <name type="scientific">Veronia nyctiphanis</name>
    <dbReference type="NCBI Taxonomy" id="1278244"/>
    <lineage>
        <taxon>Bacteria</taxon>
        <taxon>Pseudomonadati</taxon>
        <taxon>Pseudomonadota</taxon>
        <taxon>Gammaproteobacteria</taxon>
        <taxon>Vibrionales</taxon>
        <taxon>Vibrionaceae</taxon>
        <taxon>Veronia</taxon>
    </lineage>
</organism>
<dbReference type="Proteomes" id="UP000290287">
    <property type="component" value="Unassembled WGS sequence"/>
</dbReference>
<comment type="caution">
    <text evidence="1">The sequence shown here is derived from an EMBL/GenBank/DDBJ whole genome shotgun (WGS) entry which is preliminary data.</text>
</comment>
<evidence type="ECO:0000313" key="1">
    <source>
        <dbReference type="EMBL" id="RXJ74772.1"/>
    </source>
</evidence>
<dbReference type="RefSeq" id="WP_129120664.1">
    <property type="nucleotide sequence ID" value="NZ_PEIB01000001.1"/>
</dbReference>
<evidence type="ECO:0000313" key="2">
    <source>
        <dbReference type="Proteomes" id="UP000290287"/>
    </source>
</evidence>
<dbReference type="OrthoDB" id="6188902at2"/>
<protein>
    <submittedName>
        <fullName evidence="1">Uncharacterized protein</fullName>
    </submittedName>
</protein>
<accession>A0A4Q0YU03</accession>
<keyword evidence="2" id="KW-1185">Reference proteome</keyword>
<dbReference type="AlphaFoldDB" id="A0A4Q0YU03"/>
<reference evidence="1 2" key="1">
    <citation type="submission" date="2017-10" db="EMBL/GenBank/DDBJ databases">
        <title>Nyctiphanis sp. nov., isolated from the stomach of the euphausiid Nyctiphanes simplex (Hansen, 1911) in the Gulf of California.</title>
        <authorList>
            <person name="Gomez-Gil B."/>
            <person name="Aguilar-Mendez M."/>
            <person name="Lopez-Cortes A."/>
            <person name="Gomez-Gutierrez J."/>
            <person name="Roque A."/>
            <person name="Lang E."/>
            <person name="Gonzalez-Castillo A."/>
        </authorList>
    </citation>
    <scope>NUCLEOTIDE SEQUENCE [LARGE SCALE GENOMIC DNA]</scope>
    <source>
        <strain evidence="1 2">CAIM 600</strain>
    </source>
</reference>
<gene>
    <name evidence="1" type="ORF">CS022_00660</name>
</gene>
<sequence length="399" mass="45021">MTLTQDALIALNRLGEKYQQHLHHVFSQLPRHAHSIGGLRKETGYNRSNSQRIVTAKNAKDGLKVLYSLPGVEGQYEFCQRISTYLEKRDIEKLQAFIEQFSDAVQRFARSHAGLKRLLENNTAIQAQDSNLLSRRQLFMSASTLLGTSVDSMFCCFALTPRDDNSTYLHEQALISKEGMRRSTKAPPFVQFYTHENPDGEQAPRVLQRGEQLLAPTYKVAVAGDLTTDGVDENCMSYPKGQSGVVFDECVPNPFNAGFVFSNPEQLINPLTGSSRCTSTSVSIRLPTKKLNMLVLVDKTLNQQSSVNIGCYLGNSTVNENHLRSSDMWTDRLPDFPKLKVVEFAGLASSFNSRSFTVNKLDYFVNCFGLDKTRYSAYLLDVDFPIWSATYRVYFEHQE</sequence>
<dbReference type="EMBL" id="PEIB01000001">
    <property type="protein sequence ID" value="RXJ74772.1"/>
    <property type="molecule type" value="Genomic_DNA"/>
</dbReference>
<name>A0A4Q0YU03_9GAMM</name>
<proteinExistence type="predicted"/>